<dbReference type="Gene3D" id="3.30.1490.270">
    <property type="match status" value="1"/>
</dbReference>
<dbReference type="PANTHER" id="PTHR34595:SF2">
    <property type="entry name" value="BLR2978 PROTEIN"/>
    <property type="match status" value="1"/>
</dbReference>
<dbReference type="InterPro" id="IPR025841">
    <property type="entry name" value="CP_ATPgrasp_2"/>
</dbReference>
<accession>A0AA48HLP9</accession>
<dbReference type="RefSeq" id="WP_338293082.1">
    <property type="nucleotide sequence ID" value="NZ_AP027272.1"/>
</dbReference>
<proteinExistence type="predicted"/>
<dbReference type="Pfam" id="PF14403">
    <property type="entry name" value="CP_ATPgrasp_2"/>
    <property type="match status" value="1"/>
</dbReference>
<evidence type="ECO:0000313" key="5">
    <source>
        <dbReference type="Proteomes" id="UP001333710"/>
    </source>
</evidence>
<reference evidence="4" key="1">
    <citation type="submission" date="2023-01" db="EMBL/GenBank/DDBJ databases">
        <title>Complete genome sequence of Planctobacterium marinum strain Dej080120_11.</title>
        <authorList>
            <person name="Ueki S."/>
            <person name="Maruyama F."/>
        </authorList>
    </citation>
    <scope>NUCLEOTIDE SEQUENCE</scope>
    <source>
        <strain evidence="4">Dej080120_11</strain>
    </source>
</reference>
<organism evidence="4 5">
    <name type="scientific">Planctobacterium marinum</name>
    <dbReference type="NCBI Taxonomy" id="1631968"/>
    <lineage>
        <taxon>Bacteria</taxon>
        <taxon>Pseudomonadati</taxon>
        <taxon>Pseudomonadota</taxon>
        <taxon>Gammaproteobacteria</taxon>
        <taxon>Alteromonadales</taxon>
        <taxon>Alteromonadaceae</taxon>
        <taxon>Planctobacterium</taxon>
    </lineage>
</organism>
<gene>
    <name evidence="4" type="ORF">MACH26_26120</name>
</gene>
<dbReference type="Pfam" id="PF04168">
    <property type="entry name" value="Alpha-E"/>
    <property type="match status" value="1"/>
</dbReference>
<evidence type="ECO:0000259" key="3">
    <source>
        <dbReference type="Pfam" id="PF14403"/>
    </source>
</evidence>
<dbReference type="EMBL" id="AP027272">
    <property type="protein sequence ID" value="BDX07091.1"/>
    <property type="molecule type" value="Genomic_DNA"/>
</dbReference>
<dbReference type="InterPro" id="IPR007296">
    <property type="entry name" value="DUF403"/>
</dbReference>
<keyword evidence="5" id="KW-1185">Reference proteome</keyword>
<evidence type="ECO:0008006" key="6">
    <source>
        <dbReference type="Google" id="ProtNLM"/>
    </source>
</evidence>
<dbReference type="Proteomes" id="UP001333710">
    <property type="component" value="Chromosome"/>
</dbReference>
<evidence type="ECO:0000256" key="1">
    <source>
        <dbReference type="SAM" id="Coils"/>
    </source>
</evidence>
<sequence length="852" mass="96788">MTDNASPDESLLARHMGDYLADTRGYDEFWDNQTSSPRPHWQNLVQQLEKLPESDFRARQQLIHKQLQEIGVTYSFAKEDDSRRAWELDAIPYVLDQASWQHLNAGMRQRAKLLNAVFKDLYGPRELLTSGVIPAQVILNSEQYIRPAHGLYEHIAQPLMFYSADITRDPEGQLVVIRDKTQMPTGVGYCLENRVAMSRVMSSEFSSAEIARLSSFFKTWHGAFTSLVPHNRTPNIVMLSAGAADETYFEHAYLAAYLGYNLVLGADLTVRDSKVWLKTLDGLEQVDVILRWVDDQLCDSLELQEDSVCGVPGLLHAARQGNVIVINPIGAGILENSALMPYLPAVCEHLFDESLIIPQIESHWCGVEQARQHTLANLDKMVIKRADHHAKNQYPSSMSETEREALRQSIAASPGDYVAQDFLEFSRAPAWSNAKFQAKPIKIRSFAIAEQDSYRVLPGALTRLVYYKSQQESPFTGLLKDTWVLGESEENHSSLWQLVGEQAAYRGHEQITSRTAESLFWVGRNIERSESQVRLVRAILVRLTEYSPGHEEDALGHIEQLITGLMTHHPQIADALSQIKDKGRSAYWWMMRQFVFGTDLNGGLTATFGFFLNSAFSVRDYWSGDTWRIIDEINQAARRIKYSKPTRSVSDMQELLNELLDSVSAFLGHAAESLSRDGGWVMLEAGRRLERAHQIMNLSEILLSQATEEEMESLVLDSLLYSQESLATHRRRYRVEQRIETVLELLLLNADYPRSLCYQLKILRQLVKEMPKEQNDSRLERHEKMILSALTRIQLCELSELVEANEEGKRENLQALIEDVNADLLALAEAISQIYFSHTEAATQLLQGQVSS</sequence>
<feature type="domain" description="Circularly permuted ATP-grasp type 2" evidence="3">
    <location>
        <begin position="92"/>
        <end position="464"/>
    </location>
</feature>
<dbReference type="SUPFAM" id="SSF56059">
    <property type="entry name" value="Glutathione synthetase ATP-binding domain-like"/>
    <property type="match status" value="1"/>
</dbReference>
<dbReference type="Gene3D" id="3.40.50.11290">
    <property type="match status" value="1"/>
</dbReference>
<feature type="coiled-coil region" evidence="1">
    <location>
        <begin position="803"/>
        <end position="830"/>
    </location>
</feature>
<evidence type="ECO:0000313" key="4">
    <source>
        <dbReference type="EMBL" id="BDX07091.1"/>
    </source>
</evidence>
<evidence type="ECO:0000259" key="2">
    <source>
        <dbReference type="Pfam" id="PF04168"/>
    </source>
</evidence>
<dbReference type="PANTHER" id="PTHR34595">
    <property type="entry name" value="BLR5612 PROTEIN"/>
    <property type="match status" value="1"/>
</dbReference>
<feature type="domain" description="DUF403" evidence="2">
    <location>
        <begin position="512"/>
        <end position="836"/>
    </location>
</feature>
<protein>
    <recommendedName>
        <fullName evidence="6">DUF403 domain-containing protein</fullName>
    </recommendedName>
</protein>
<keyword evidence="1" id="KW-0175">Coiled coil</keyword>
<name>A0AA48HLP9_9ALTE</name>
<dbReference type="KEGG" id="pmaw:MACH26_26120"/>
<dbReference type="AlphaFoldDB" id="A0AA48HLP9"/>
<dbReference type="InterPro" id="IPR051680">
    <property type="entry name" value="ATP-dep_Glu-Cys_Ligase-2"/>
</dbReference>